<gene>
    <name evidence="2" type="ORF">CO026_03555</name>
</gene>
<evidence type="ECO:0000256" key="1">
    <source>
        <dbReference type="SAM" id="Phobius"/>
    </source>
</evidence>
<keyword evidence="1" id="KW-0472">Membrane</keyword>
<proteinExistence type="predicted"/>
<name>A0A2M8FDX3_9BACT</name>
<feature type="transmembrane region" description="Helical" evidence="1">
    <location>
        <begin position="12"/>
        <end position="36"/>
    </location>
</feature>
<comment type="caution">
    <text evidence="2">The sequence shown here is derived from an EMBL/GenBank/DDBJ whole genome shotgun (WGS) entry which is preliminary data.</text>
</comment>
<keyword evidence="1" id="KW-1133">Transmembrane helix</keyword>
<dbReference type="Proteomes" id="UP000230391">
    <property type="component" value="Unassembled WGS sequence"/>
</dbReference>
<sequence>MNGYGYGYEHQFFGGIMMIFVVSLVIFGILTLLKYVKQDQTDDRNIKHNSALDILCERYAKGEIQKEEFESKKKDLVN</sequence>
<accession>A0A2M8FDX3</accession>
<dbReference type="EMBL" id="PFRD01000129">
    <property type="protein sequence ID" value="PJC55838.1"/>
    <property type="molecule type" value="Genomic_DNA"/>
</dbReference>
<dbReference type="AlphaFoldDB" id="A0A2M8FDX3"/>
<protein>
    <submittedName>
        <fullName evidence="2">Electron transporter RnfE</fullName>
    </submittedName>
</protein>
<organism evidence="2 3">
    <name type="scientific">Candidatus Kaiserbacteria bacterium CG_4_9_14_0_2_um_filter_41_32</name>
    <dbReference type="NCBI Taxonomy" id="1974601"/>
    <lineage>
        <taxon>Bacteria</taxon>
        <taxon>Candidatus Kaiseribacteriota</taxon>
    </lineage>
</organism>
<evidence type="ECO:0000313" key="3">
    <source>
        <dbReference type="Proteomes" id="UP000230391"/>
    </source>
</evidence>
<keyword evidence="1" id="KW-0812">Transmembrane</keyword>
<reference evidence="3" key="1">
    <citation type="submission" date="2017-09" db="EMBL/GenBank/DDBJ databases">
        <title>Depth-based differentiation of microbial function through sediment-hosted aquifers and enrichment of novel symbionts in the deep terrestrial subsurface.</title>
        <authorList>
            <person name="Probst A.J."/>
            <person name="Ladd B."/>
            <person name="Jarett J.K."/>
            <person name="Geller-Mcgrath D.E."/>
            <person name="Sieber C.M.K."/>
            <person name="Emerson J.B."/>
            <person name="Anantharaman K."/>
            <person name="Thomas B.C."/>
            <person name="Malmstrom R."/>
            <person name="Stieglmeier M."/>
            <person name="Klingl A."/>
            <person name="Woyke T."/>
            <person name="Ryan C.M."/>
            <person name="Banfield J.F."/>
        </authorList>
    </citation>
    <scope>NUCLEOTIDE SEQUENCE [LARGE SCALE GENOMIC DNA]</scope>
</reference>
<evidence type="ECO:0000313" key="2">
    <source>
        <dbReference type="EMBL" id="PJC55838.1"/>
    </source>
</evidence>